<reference evidence="1 2" key="1">
    <citation type="journal article" date="2019" name="Int. J. Syst. Evol. Microbiol.">
        <title>The Global Catalogue of Microorganisms (GCM) 10K type strain sequencing project: providing services to taxonomists for standard genome sequencing and annotation.</title>
        <authorList>
            <consortium name="The Broad Institute Genomics Platform"/>
            <consortium name="The Broad Institute Genome Sequencing Center for Infectious Disease"/>
            <person name="Wu L."/>
            <person name="Ma J."/>
        </authorList>
    </citation>
    <scope>NUCLEOTIDE SEQUENCE [LARGE SCALE GENOMIC DNA]</scope>
    <source>
        <strain evidence="1 2">JCM 14901</strain>
    </source>
</reference>
<evidence type="ECO:0000313" key="2">
    <source>
        <dbReference type="Proteomes" id="UP001499933"/>
    </source>
</evidence>
<dbReference type="EMBL" id="BAAAOG010000002">
    <property type="protein sequence ID" value="GAA1957182.1"/>
    <property type="molecule type" value="Genomic_DNA"/>
</dbReference>
<keyword evidence="2" id="KW-1185">Reference proteome</keyword>
<comment type="caution">
    <text evidence="1">The sequence shown here is derived from an EMBL/GenBank/DDBJ whole genome shotgun (WGS) entry which is preliminary data.</text>
</comment>
<sequence>MWFWLTLDADIRCEHKIGKLALIAPEDFVFVGGRPVLTDGDPVGRSIGGCPNVGPGIKPCTTTVNVQRGESGYVTIGGKPVVRADLAGLTDGTPQGLVKYRVDHPGQTLVTEAP</sequence>
<accession>A0ABN2QSP0</accession>
<protein>
    <submittedName>
        <fullName evidence="1">Uncharacterized protein</fullName>
    </submittedName>
</protein>
<evidence type="ECO:0000313" key="1">
    <source>
        <dbReference type="EMBL" id="GAA1957182.1"/>
    </source>
</evidence>
<dbReference type="Proteomes" id="UP001499933">
    <property type="component" value="Unassembled WGS sequence"/>
</dbReference>
<proteinExistence type="predicted"/>
<gene>
    <name evidence="1" type="ORF">GCM10009776_19240</name>
</gene>
<name>A0ABN2QSP0_9MICO</name>
<dbReference type="RefSeq" id="WP_344093837.1">
    <property type="nucleotide sequence ID" value="NZ_BAAAOG010000002.1"/>
</dbReference>
<organism evidence="1 2">
    <name type="scientific">Microbacterium deminutum</name>
    <dbReference type="NCBI Taxonomy" id="344164"/>
    <lineage>
        <taxon>Bacteria</taxon>
        <taxon>Bacillati</taxon>
        <taxon>Actinomycetota</taxon>
        <taxon>Actinomycetes</taxon>
        <taxon>Micrococcales</taxon>
        <taxon>Microbacteriaceae</taxon>
        <taxon>Microbacterium</taxon>
    </lineage>
</organism>